<dbReference type="Gene3D" id="1.20.120.10">
    <property type="entry name" value="Cytochrome c/b562"/>
    <property type="match status" value="1"/>
</dbReference>
<keyword evidence="3 6" id="KW-0479">Metal-binding</keyword>
<feature type="signal peptide" evidence="8">
    <location>
        <begin position="1"/>
        <end position="22"/>
    </location>
</feature>
<sequence length="152" mass="15579">MPRLLTALATAAALALPTLATAQDMNPNVAARHAVMDVLAYNLGQIGGMAQGRMPYDAAVASAAANNIYHLSMLDIAPMFAEGTDNASAQGSRALPAIWTDMDGFNARWAALQTAAEAMKDAAGTDLASLQGAMGGLGGACGACHQTYRQPQ</sequence>
<evidence type="ECO:0000313" key="9">
    <source>
        <dbReference type="EMBL" id="PVE46992.1"/>
    </source>
</evidence>
<dbReference type="SUPFAM" id="SSF47175">
    <property type="entry name" value="Cytochromes"/>
    <property type="match status" value="1"/>
</dbReference>
<feature type="chain" id="PRO_5015775571" evidence="8">
    <location>
        <begin position="23"/>
        <end position="152"/>
    </location>
</feature>
<evidence type="ECO:0000256" key="1">
    <source>
        <dbReference type="ARBA" id="ARBA00022448"/>
    </source>
</evidence>
<accession>A0A2T7UQP8</accession>
<dbReference type="PRINTS" id="PR00608">
    <property type="entry name" value="CYTCHROMECII"/>
</dbReference>
<name>A0A2T7UQP8_9RHOB</name>
<keyword evidence="2 7" id="KW-0349">Heme</keyword>
<dbReference type="GO" id="GO:0020037">
    <property type="term" value="F:heme binding"/>
    <property type="evidence" value="ECO:0007669"/>
    <property type="project" value="InterPro"/>
</dbReference>
<dbReference type="InterPro" id="IPR012127">
    <property type="entry name" value="Cyt_c_prime"/>
</dbReference>
<keyword evidence="1" id="KW-0813">Transport</keyword>
<gene>
    <name evidence="9" type="ORF">DDE23_12060</name>
</gene>
<dbReference type="InterPro" id="IPR010980">
    <property type="entry name" value="Cyt_c/b562"/>
</dbReference>
<dbReference type="GO" id="GO:0009055">
    <property type="term" value="F:electron transfer activity"/>
    <property type="evidence" value="ECO:0007669"/>
    <property type="project" value="InterPro"/>
</dbReference>
<feature type="binding site" description="axial binding residue" evidence="6">
    <location>
        <position position="145"/>
    </location>
    <ligand>
        <name>heme c</name>
        <dbReference type="ChEBI" id="CHEBI:61717"/>
    </ligand>
    <ligandPart>
        <name>Fe</name>
        <dbReference type="ChEBI" id="CHEBI:18248"/>
    </ligandPart>
</feature>
<dbReference type="Pfam" id="PF01322">
    <property type="entry name" value="Cytochrom_C_2"/>
    <property type="match status" value="1"/>
</dbReference>
<evidence type="ECO:0000256" key="8">
    <source>
        <dbReference type="SAM" id="SignalP"/>
    </source>
</evidence>
<reference evidence="9 10" key="1">
    <citation type="journal article" date="2011" name="Syst. Appl. Microbiol.">
        <title>Defluviimonas denitrificans gen. nov., sp. nov., and Pararhodobacter aggregans gen. nov., sp. nov., non-phototrophic Rhodobacteraceae from the biofilter of a marine aquaculture.</title>
        <authorList>
            <person name="Foesel B.U."/>
            <person name="Drake H.L."/>
            <person name="Schramm A."/>
        </authorList>
    </citation>
    <scope>NUCLEOTIDE SEQUENCE [LARGE SCALE GENOMIC DNA]</scope>
    <source>
        <strain evidence="9 10">D1-19</strain>
    </source>
</reference>
<dbReference type="RefSeq" id="WP_107752004.1">
    <property type="nucleotide sequence ID" value="NZ_QBKF01000006.1"/>
</dbReference>
<evidence type="ECO:0000256" key="2">
    <source>
        <dbReference type="ARBA" id="ARBA00022617"/>
    </source>
</evidence>
<evidence type="ECO:0000256" key="7">
    <source>
        <dbReference type="PIRSR" id="PIRSR000027-2"/>
    </source>
</evidence>
<keyword evidence="4" id="KW-0249">Electron transport</keyword>
<keyword evidence="8" id="KW-0732">Signal</keyword>
<keyword evidence="5 6" id="KW-0408">Iron</keyword>
<dbReference type="InterPro" id="IPR002321">
    <property type="entry name" value="Cyt_c_II"/>
</dbReference>
<dbReference type="AlphaFoldDB" id="A0A2T7UQP8"/>
<evidence type="ECO:0000256" key="6">
    <source>
        <dbReference type="PIRSR" id="PIRSR000027-1"/>
    </source>
</evidence>
<dbReference type="GO" id="GO:0005506">
    <property type="term" value="F:iron ion binding"/>
    <property type="evidence" value="ECO:0007669"/>
    <property type="project" value="InterPro"/>
</dbReference>
<dbReference type="PIRSF" id="PIRSF000027">
    <property type="entry name" value="Cytc_c_prime"/>
    <property type="match status" value="1"/>
</dbReference>
<evidence type="ECO:0000256" key="4">
    <source>
        <dbReference type="ARBA" id="ARBA00022982"/>
    </source>
</evidence>
<dbReference type="OrthoDB" id="7596534at2"/>
<organism evidence="9 10">
    <name type="scientific">Pararhodobacter aggregans</name>
    <dbReference type="NCBI Taxonomy" id="404875"/>
    <lineage>
        <taxon>Bacteria</taxon>
        <taxon>Pseudomonadati</taxon>
        <taxon>Pseudomonadota</taxon>
        <taxon>Alphaproteobacteria</taxon>
        <taxon>Rhodobacterales</taxon>
        <taxon>Paracoccaceae</taxon>
        <taxon>Pararhodobacter</taxon>
    </lineage>
</organism>
<comment type="PTM">
    <text evidence="7">Binds 1 heme group per subunit.</text>
</comment>
<feature type="binding site" description="covalent" evidence="7">
    <location>
        <position position="144"/>
    </location>
    <ligand>
        <name>heme c</name>
        <dbReference type="ChEBI" id="CHEBI:61717"/>
    </ligand>
</feature>
<dbReference type="PROSITE" id="PS51009">
    <property type="entry name" value="CYTCII"/>
    <property type="match status" value="1"/>
</dbReference>
<protein>
    <submittedName>
        <fullName evidence="9">Cytochrome C554</fullName>
    </submittedName>
</protein>
<dbReference type="InterPro" id="IPR015984">
    <property type="entry name" value="Cyt_c_prime_subgr"/>
</dbReference>
<comment type="caution">
    <text evidence="9">The sequence shown here is derived from an EMBL/GenBank/DDBJ whole genome shotgun (WGS) entry which is preliminary data.</text>
</comment>
<dbReference type="GO" id="GO:0022900">
    <property type="term" value="P:electron transport chain"/>
    <property type="evidence" value="ECO:0007669"/>
    <property type="project" value="InterPro"/>
</dbReference>
<dbReference type="Proteomes" id="UP000244810">
    <property type="component" value="Unassembled WGS sequence"/>
</dbReference>
<dbReference type="EMBL" id="QDDR01000006">
    <property type="protein sequence ID" value="PVE46992.1"/>
    <property type="molecule type" value="Genomic_DNA"/>
</dbReference>
<proteinExistence type="predicted"/>
<dbReference type="GO" id="GO:0042597">
    <property type="term" value="C:periplasmic space"/>
    <property type="evidence" value="ECO:0007669"/>
    <property type="project" value="InterPro"/>
</dbReference>
<feature type="binding site" description="covalent" evidence="7">
    <location>
        <position position="141"/>
    </location>
    <ligand>
        <name>heme c</name>
        <dbReference type="ChEBI" id="CHEBI:61717"/>
    </ligand>
</feature>
<evidence type="ECO:0000313" key="10">
    <source>
        <dbReference type="Proteomes" id="UP000244810"/>
    </source>
</evidence>
<evidence type="ECO:0000256" key="5">
    <source>
        <dbReference type="ARBA" id="ARBA00023004"/>
    </source>
</evidence>
<keyword evidence="10" id="KW-1185">Reference proteome</keyword>
<evidence type="ECO:0000256" key="3">
    <source>
        <dbReference type="ARBA" id="ARBA00022723"/>
    </source>
</evidence>